<dbReference type="InterPro" id="IPR023213">
    <property type="entry name" value="CAT-like_dom_sf"/>
</dbReference>
<dbReference type="Proteomes" id="UP000509510">
    <property type="component" value="Chromosome III"/>
</dbReference>
<dbReference type="GO" id="GO:0003677">
    <property type="term" value="F:DNA binding"/>
    <property type="evidence" value="ECO:0007669"/>
    <property type="project" value="InterPro"/>
</dbReference>
<evidence type="ECO:0008006" key="12">
    <source>
        <dbReference type="Google" id="ProtNLM"/>
    </source>
</evidence>
<feature type="domain" description="Pirin N-terminal" evidence="7">
    <location>
        <begin position="1271"/>
        <end position="1389"/>
    </location>
</feature>
<evidence type="ECO:0000256" key="2">
    <source>
        <dbReference type="ARBA" id="ARBA00022679"/>
    </source>
</evidence>
<evidence type="ECO:0000259" key="9">
    <source>
        <dbReference type="Pfam" id="PF22664"/>
    </source>
</evidence>
<dbReference type="InterPro" id="IPR007219">
    <property type="entry name" value="XnlR_reg_dom"/>
</dbReference>
<dbReference type="GO" id="GO:0008270">
    <property type="term" value="F:zinc ion binding"/>
    <property type="evidence" value="ECO:0007669"/>
    <property type="project" value="InterPro"/>
</dbReference>
<dbReference type="SUPFAM" id="SSF51182">
    <property type="entry name" value="RmlC-like cupins"/>
    <property type="match status" value="1"/>
</dbReference>
<dbReference type="Pfam" id="PF04082">
    <property type="entry name" value="Fungal_trans"/>
    <property type="match status" value="1"/>
</dbReference>
<dbReference type="Pfam" id="PF02678">
    <property type="entry name" value="Pirin"/>
    <property type="match status" value="1"/>
</dbReference>
<dbReference type="Gene3D" id="3.30.559.10">
    <property type="entry name" value="Chloramphenicol acetyltransferase-like domain"/>
    <property type="match status" value="2"/>
</dbReference>
<evidence type="ECO:0000256" key="1">
    <source>
        <dbReference type="ARBA" id="ARBA00008416"/>
    </source>
</evidence>
<feature type="compositionally biased region" description="Basic and acidic residues" evidence="6">
    <location>
        <begin position="763"/>
        <end position="777"/>
    </location>
</feature>
<evidence type="ECO:0000313" key="11">
    <source>
        <dbReference type="Proteomes" id="UP000509510"/>
    </source>
</evidence>
<feature type="compositionally biased region" description="Basic residues" evidence="6">
    <location>
        <begin position="1091"/>
        <end position="1102"/>
    </location>
</feature>
<reference evidence="11" key="1">
    <citation type="submission" date="2020-06" db="EMBL/GenBank/DDBJ databases">
        <title>A chromosome-scale genome assembly of Talaromyces rugulosus W13939.</title>
        <authorList>
            <person name="Wang B."/>
            <person name="Guo L."/>
            <person name="Ye K."/>
            <person name="Wang L."/>
        </authorList>
    </citation>
    <scope>NUCLEOTIDE SEQUENCE [LARGE SCALE GENOMIC DNA]</scope>
    <source>
        <strain evidence="11">W13939</strain>
    </source>
</reference>
<dbReference type="GO" id="GO:0016746">
    <property type="term" value="F:acyltransferase activity"/>
    <property type="evidence" value="ECO:0007669"/>
    <property type="project" value="UniProtKB-KW"/>
</dbReference>
<dbReference type="InterPro" id="IPR012093">
    <property type="entry name" value="Pirin"/>
</dbReference>
<evidence type="ECO:0000256" key="4">
    <source>
        <dbReference type="ARBA" id="ARBA00023315"/>
    </source>
</evidence>
<proteinExistence type="inferred from homology"/>
<feature type="compositionally biased region" description="Low complexity" evidence="6">
    <location>
        <begin position="566"/>
        <end position="579"/>
    </location>
</feature>
<dbReference type="OrthoDB" id="426882at2759"/>
<evidence type="ECO:0000256" key="6">
    <source>
        <dbReference type="SAM" id="MobiDB-lite"/>
    </source>
</evidence>
<dbReference type="Gene3D" id="2.60.120.10">
    <property type="entry name" value="Jelly Rolls"/>
    <property type="match status" value="1"/>
</dbReference>
<feature type="domain" description="Xylanolytic transcriptional activator regulatory" evidence="8">
    <location>
        <begin position="603"/>
        <end position="741"/>
    </location>
</feature>
<feature type="region of interest" description="Disordered" evidence="6">
    <location>
        <begin position="519"/>
        <end position="588"/>
    </location>
</feature>
<dbReference type="InterPro" id="IPR014710">
    <property type="entry name" value="RmlC-like_jellyroll"/>
</dbReference>
<keyword evidence="4" id="KW-0012">Acyltransferase</keyword>
<keyword evidence="3" id="KW-0539">Nucleus</keyword>
<feature type="domain" description="Trichothecene 3-O-acetyltransferase-like N-terminal" evidence="9">
    <location>
        <begin position="53"/>
        <end position="201"/>
    </location>
</feature>
<dbReference type="PANTHER" id="PTHR43212:SF3">
    <property type="entry name" value="QUERCETIN 2,3-DIOXYGENASE"/>
    <property type="match status" value="1"/>
</dbReference>
<sequence>MDVVMRILRSALQYLVPDSEEASPNTKMDKQTEWQNLDRYQDVFGQLPMLQAYSHLILTFPMPENVSREEVVKDLETAMAKVRRNLPWMGAQIINVGKGPGNSGVNKYAPSPLPEHNIVVKDVSSEFPTYAEVKRVKAPIQMLDSAFLSPCSSFPQPFQGSEEDPAQAIRLQVSFINGGVFLDFVIHHATCDAGGHFWLARLVAMSLRGEEFPESFLEEANRDRRKLFPLLGPDEPMLDHSNLKRPPITADNPIVAPTTTTWHFFRLSAAKMAALKNLASQKEGYEPGVPYITTDDAISAFCWQRFIAVRQSRLDPNTMAKFSRTIDGRKSLGISSNYLGDVIHNVQTIVSVKDLVEKPLANIASRMRKRLNDVSNAYHIRSFASFIMSQPDKSTITYGGRVNTETDIGSSSVRAAELYFDFGKLGRPDFVRRPCLKGVSCPGLLAFLPQNLDGDCDFVAALTEEDVAKLNADPVWTQYLQNDRLCRRACPQLPQLIDIASLSAGIMRARIAGVSRAASISTAQDADNGPGERRLGVLERDQRAQPVRASISPEPPSQREPSNSSAGPTNNTQTAPAAAVHRPLPSAVSESLPPRDIILEIIGHYFQYCHRQPLWLFEHHELSPLDGLPEEVIFSLLALAIRFSTREGLSNQALELSQKYAEVARGHIMFRIAQGAVQLSTIQSLCLLAFSNFVAHDTNLAWLNINLANSLCMAADLDLEKNSASSSPSREAKRKVFYSLHILNELYAPGSTMLNMLDDIENPRYMEPKRDPSRELGRPPPLTPRDSANIAQPEREGIWTYMVQQTSLWREVRGYVAQCADGNPKPPWSPESGYDAVRFLDRSNEELQNNRDYWSPWLVLQFCYHAIHSMLNHPFLYSSRPHQFVQMSVPNTFWKTSSELALLHSTWTARLIDMVWEKDYRVSDPFIGYCAAIAATIHIYYCRAADIRVRTSAQNKLDKCMRFVNELGTVWPVCQWIYDRLDTLVQSAFKPNRQTQEPDSNRRTVSINIALMWDILDFTSAKKPSQKPGRGLFDPSFIQDWAGKDEINNGNEDEDEHTVETQIFHRPNPAADVDTSNGGQEFPPFSDAAARRKVGRGIRTRTGHSAPADERPALQQAQQQHQQHQHGEFAVPSWSAAEVLENTAVMDISYDPFFQFQDHDSQYTGEKLSVNIPEHTGFSDRWVYMFRRSAVFAVLVAILASFLLSKQFLFPSLDSIIDSVEKAISNTKPSVTFTSSSSMTSAASRATSAIAKHAMSKLSHATIVPRRSSARGHADHGWLNSYHTFSFADYYDPEFMNFGSLRVLNEDRVAPGTGFPTHPHRDAEIFSYILSGELTHRDSMIQKGAEGKQGKQFYQMKRGDVQFTTGGTGIAHSEQNEHQSETVHFLQIWALPWKKGLLPQYHTLSFDDKHKQKAFLPILSPLAAGENATAAEERQATPKILGTIPIHADLVMGAGLIGVDKRFKWRVGGPQDGAVANLSDRKVYVHLPMTKNGNSKIRLDGREGAVLSEGDGAFIKGVNVGDELSVESIGEAEAEVIVLDSN</sequence>
<dbReference type="PANTHER" id="PTHR43212">
    <property type="entry name" value="QUERCETIN 2,3-DIOXYGENASE"/>
    <property type="match status" value="1"/>
</dbReference>
<dbReference type="CDD" id="cd12148">
    <property type="entry name" value="fungal_TF_MHR"/>
    <property type="match status" value="1"/>
</dbReference>
<feature type="region of interest" description="Disordered" evidence="6">
    <location>
        <begin position="1067"/>
        <end position="1129"/>
    </location>
</feature>
<gene>
    <name evidence="10" type="ORF">TRUGW13939_06517</name>
</gene>
<dbReference type="Pfam" id="PF22664">
    <property type="entry name" value="TRI-like_N"/>
    <property type="match status" value="1"/>
</dbReference>
<evidence type="ECO:0000313" key="10">
    <source>
        <dbReference type="EMBL" id="QKX59383.1"/>
    </source>
</evidence>
<keyword evidence="2" id="KW-0808">Transferase</keyword>
<dbReference type="CDD" id="cd02910">
    <property type="entry name" value="cupin_Yhhw_N"/>
    <property type="match status" value="1"/>
</dbReference>
<dbReference type="RefSeq" id="XP_035345561.1">
    <property type="nucleotide sequence ID" value="XM_035489668.1"/>
</dbReference>
<dbReference type="InterPro" id="IPR003829">
    <property type="entry name" value="Pirin_N_dom"/>
</dbReference>
<evidence type="ECO:0000259" key="8">
    <source>
        <dbReference type="Pfam" id="PF04082"/>
    </source>
</evidence>
<protein>
    <recommendedName>
        <fullName evidence="12">Transcription factor domain-containing protein</fullName>
    </recommendedName>
</protein>
<dbReference type="InterPro" id="IPR054710">
    <property type="entry name" value="Tri101-like_N"/>
</dbReference>
<dbReference type="EMBL" id="CP055900">
    <property type="protein sequence ID" value="QKX59383.1"/>
    <property type="molecule type" value="Genomic_DNA"/>
</dbReference>
<feature type="region of interest" description="Disordered" evidence="6">
    <location>
        <begin position="763"/>
        <end position="789"/>
    </location>
</feature>
<dbReference type="KEGG" id="trg:TRUGW13939_06517"/>
<dbReference type="GeneID" id="55994012"/>
<evidence type="ECO:0000256" key="3">
    <source>
        <dbReference type="ARBA" id="ARBA00023242"/>
    </source>
</evidence>
<organism evidence="10 11">
    <name type="scientific">Talaromyces rugulosus</name>
    <name type="common">Penicillium rugulosum</name>
    <dbReference type="NCBI Taxonomy" id="121627"/>
    <lineage>
        <taxon>Eukaryota</taxon>
        <taxon>Fungi</taxon>
        <taxon>Dikarya</taxon>
        <taxon>Ascomycota</taxon>
        <taxon>Pezizomycotina</taxon>
        <taxon>Eurotiomycetes</taxon>
        <taxon>Eurotiomycetidae</taxon>
        <taxon>Eurotiales</taxon>
        <taxon>Trichocomaceae</taxon>
        <taxon>Talaromyces</taxon>
        <taxon>Talaromyces sect. Islandici</taxon>
    </lineage>
</organism>
<name>A0A7H8R3F7_TALRU</name>
<feature type="compositionally biased region" description="Basic and acidic residues" evidence="6">
    <location>
        <begin position="530"/>
        <end position="543"/>
    </location>
</feature>
<evidence type="ECO:0000259" key="7">
    <source>
        <dbReference type="Pfam" id="PF02678"/>
    </source>
</evidence>
<accession>A0A7H8R3F7</accession>
<keyword evidence="11" id="KW-1185">Reference proteome</keyword>
<comment type="similarity">
    <text evidence="1 5">Belongs to the pirin family.</text>
</comment>
<dbReference type="GO" id="GO:0006351">
    <property type="term" value="P:DNA-templated transcription"/>
    <property type="evidence" value="ECO:0007669"/>
    <property type="project" value="InterPro"/>
</dbReference>
<evidence type="ECO:0000256" key="5">
    <source>
        <dbReference type="RuleBase" id="RU003457"/>
    </source>
</evidence>
<dbReference type="InterPro" id="IPR011051">
    <property type="entry name" value="RmlC_Cupin_sf"/>
</dbReference>